<accession>A0ABN7NKM8</accession>
<name>A0ABN7NKM8_TIMPD</name>
<dbReference type="SUPFAM" id="SSF47473">
    <property type="entry name" value="EF-hand"/>
    <property type="match status" value="2"/>
</dbReference>
<dbReference type="InterPro" id="IPR050230">
    <property type="entry name" value="CALM/Myosin/TropC-like"/>
</dbReference>
<reference evidence="4" key="1">
    <citation type="submission" date="2021-03" db="EMBL/GenBank/DDBJ databases">
        <authorList>
            <person name="Tran Van P."/>
        </authorList>
    </citation>
    <scope>NUCLEOTIDE SEQUENCE</scope>
</reference>
<keyword evidence="2" id="KW-0106">Calcium</keyword>
<protein>
    <recommendedName>
        <fullName evidence="3">EF-hand domain-containing protein</fullName>
    </recommendedName>
</protein>
<gene>
    <name evidence="4" type="ORF">TPAB3V08_LOCUS3398</name>
</gene>
<evidence type="ECO:0000259" key="3">
    <source>
        <dbReference type="PROSITE" id="PS50222"/>
    </source>
</evidence>
<dbReference type="EMBL" id="CAJPIN010003804">
    <property type="protein sequence ID" value="CAG2056406.1"/>
    <property type="molecule type" value="Genomic_DNA"/>
</dbReference>
<organism evidence="4 5">
    <name type="scientific">Timema podura</name>
    <name type="common">Walking stick</name>
    <dbReference type="NCBI Taxonomy" id="61482"/>
    <lineage>
        <taxon>Eukaryota</taxon>
        <taxon>Metazoa</taxon>
        <taxon>Ecdysozoa</taxon>
        <taxon>Arthropoda</taxon>
        <taxon>Hexapoda</taxon>
        <taxon>Insecta</taxon>
        <taxon>Pterygota</taxon>
        <taxon>Neoptera</taxon>
        <taxon>Polyneoptera</taxon>
        <taxon>Phasmatodea</taxon>
        <taxon>Timematodea</taxon>
        <taxon>Timematoidea</taxon>
        <taxon>Timematidae</taxon>
        <taxon>Timema</taxon>
    </lineage>
</organism>
<evidence type="ECO:0000256" key="1">
    <source>
        <dbReference type="ARBA" id="ARBA00022737"/>
    </source>
</evidence>
<dbReference type="InterPro" id="IPR018247">
    <property type="entry name" value="EF_Hand_1_Ca_BS"/>
</dbReference>
<keyword evidence="1" id="KW-0677">Repeat</keyword>
<evidence type="ECO:0000256" key="2">
    <source>
        <dbReference type="ARBA" id="ARBA00022837"/>
    </source>
</evidence>
<evidence type="ECO:0000313" key="5">
    <source>
        <dbReference type="Proteomes" id="UP001153148"/>
    </source>
</evidence>
<feature type="domain" description="EF-hand" evidence="3">
    <location>
        <begin position="113"/>
        <end position="148"/>
    </location>
</feature>
<dbReference type="PROSITE" id="PS00018">
    <property type="entry name" value="EF_HAND_1"/>
    <property type="match status" value="2"/>
</dbReference>
<feature type="domain" description="EF-hand" evidence="3">
    <location>
        <begin position="246"/>
        <end position="281"/>
    </location>
</feature>
<dbReference type="PROSITE" id="PS50222">
    <property type="entry name" value="EF_HAND_2"/>
    <property type="match status" value="5"/>
</dbReference>
<comment type="caution">
    <text evidence="4">The sequence shown here is derived from an EMBL/GenBank/DDBJ whole genome shotgun (WGS) entry which is preliminary data.</text>
</comment>
<dbReference type="SMART" id="SM00054">
    <property type="entry name" value="EFh"/>
    <property type="match status" value="7"/>
</dbReference>
<dbReference type="Pfam" id="PF13499">
    <property type="entry name" value="EF-hand_7"/>
    <property type="match status" value="4"/>
</dbReference>
<feature type="domain" description="EF-hand" evidence="3">
    <location>
        <begin position="289"/>
        <end position="324"/>
    </location>
</feature>
<dbReference type="Gene3D" id="1.10.238.10">
    <property type="entry name" value="EF-hand"/>
    <property type="match status" value="4"/>
</dbReference>
<keyword evidence="5" id="KW-1185">Reference proteome</keyword>
<feature type="domain" description="EF-hand" evidence="3">
    <location>
        <begin position="77"/>
        <end position="112"/>
    </location>
</feature>
<dbReference type="InterPro" id="IPR002048">
    <property type="entry name" value="EF_hand_dom"/>
</dbReference>
<dbReference type="PANTHER" id="PTHR23048">
    <property type="entry name" value="MYOSIN LIGHT CHAIN 1, 3"/>
    <property type="match status" value="1"/>
</dbReference>
<evidence type="ECO:0000313" key="4">
    <source>
        <dbReference type="EMBL" id="CAG2056406.1"/>
    </source>
</evidence>
<dbReference type="PANTHER" id="PTHR23048:SF0">
    <property type="entry name" value="CALMODULIN LIKE 3"/>
    <property type="match status" value="1"/>
</dbReference>
<dbReference type="InterPro" id="IPR011992">
    <property type="entry name" value="EF-hand-dom_pair"/>
</dbReference>
<proteinExistence type="predicted"/>
<dbReference type="CDD" id="cd00051">
    <property type="entry name" value="EFh"/>
    <property type="match status" value="2"/>
</dbReference>
<feature type="domain" description="EF-hand" evidence="3">
    <location>
        <begin position="153"/>
        <end position="188"/>
    </location>
</feature>
<dbReference type="Proteomes" id="UP001153148">
    <property type="component" value="Unassembled WGS sequence"/>
</dbReference>
<sequence>MGTLASVHDISLSVPALNHTNCFLVGPGDKYSCAGGSRNSFRDFHIVHLNASAAIKPRRDRKLDLVDIRTMSYRQNKLPVMLRKAFEAFDREKKGCISTDMVRTILEMLGHHVDDQIIKDIILEVDADGSGELEFDEFVTLAGRFLIEEDAEAMQQELKEAFRLYDKEGDGYITTAVLREILKELDDKLTKEELDMMIEEIDTDGSGTVDFDCYDRRAFDAFDHEKKGCISTDMVGTILNLLGQQLEPETLKEIIDEVDADGSGELEFDEFVTLAGRFLVDEGTEDAEAMQQELREAFRLYDKEGNGYITTGVLREILKELDDKITEEELDMMIEEIDSDGSGTVDFDGNTLLPNIFFLIHGRQNLSRSERVANKIKYPCFGSYPVRV</sequence>